<evidence type="ECO:0000313" key="5">
    <source>
        <dbReference type="Proteomes" id="UP001321486"/>
    </source>
</evidence>
<feature type="transmembrane region" description="Helical" evidence="2">
    <location>
        <begin position="389"/>
        <end position="411"/>
    </location>
</feature>
<organism evidence="4 5">
    <name type="scientific">Frondihabitans sucicola</name>
    <dbReference type="NCBI Taxonomy" id="1268041"/>
    <lineage>
        <taxon>Bacteria</taxon>
        <taxon>Bacillati</taxon>
        <taxon>Actinomycetota</taxon>
        <taxon>Actinomycetes</taxon>
        <taxon>Micrococcales</taxon>
        <taxon>Microbacteriaceae</taxon>
        <taxon>Frondihabitans</taxon>
    </lineage>
</organism>
<accession>A0ABM8GS82</accession>
<feature type="chain" id="PRO_5046215583" description="FtsX-like permease family protein" evidence="3">
    <location>
        <begin position="22"/>
        <end position="929"/>
    </location>
</feature>
<keyword evidence="5" id="KW-1185">Reference proteome</keyword>
<keyword evidence="3" id="KW-0732">Signal</keyword>
<evidence type="ECO:0000313" key="4">
    <source>
        <dbReference type="EMBL" id="BDZ51278.1"/>
    </source>
</evidence>
<dbReference type="Proteomes" id="UP001321486">
    <property type="component" value="Chromosome"/>
</dbReference>
<feature type="transmembrane region" description="Helical" evidence="2">
    <location>
        <begin position="431"/>
        <end position="459"/>
    </location>
</feature>
<dbReference type="RefSeq" id="WP_286344074.1">
    <property type="nucleotide sequence ID" value="NZ_AP027732.1"/>
</dbReference>
<feature type="region of interest" description="Disordered" evidence="1">
    <location>
        <begin position="76"/>
        <end position="95"/>
    </location>
</feature>
<feature type="transmembrane region" description="Helical" evidence="2">
    <location>
        <begin position="480"/>
        <end position="502"/>
    </location>
</feature>
<evidence type="ECO:0000256" key="2">
    <source>
        <dbReference type="SAM" id="Phobius"/>
    </source>
</evidence>
<feature type="transmembrane region" description="Helical" evidence="2">
    <location>
        <begin position="268"/>
        <end position="293"/>
    </location>
</feature>
<gene>
    <name evidence="4" type="ORF">GCM10025867_35190</name>
</gene>
<reference evidence="5" key="1">
    <citation type="journal article" date="2019" name="Int. J. Syst. Evol. Microbiol.">
        <title>The Global Catalogue of Microorganisms (GCM) 10K type strain sequencing project: providing services to taxonomists for standard genome sequencing and annotation.</title>
        <authorList>
            <consortium name="The Broad Institute Genomics Platform"/>
            <consortium name="The Broad Institute Genome Sequencing Center for Infectious Disease"/>
            <person name="Wu L."/>
            <person name="Ma J."/>
        </authorList>
    </citation>
    <scope>NUCLEOTIDE SEQUENCE [LARGE SCALE GENOMIC DNA]</scope>
    <source>
        <strain evidence="5">NBRC 108728</strain>
    </source>
</reference>
<dbReference type="EMBL" id="AP027732">
    <property type="protein sequence ID" value="BDZ51278.1"/>
    <property type="molecule type" value="Genomic_DNA"/>
</dbReference>
<feature type="transmembrane region" description="Helical" evidence="2">
    <location>
        <begin position="355"/>
        <end position="377"/>
    </location>
</feature>
<feature type="transmembrane region" description="Helical" evidence="2">
    <location>
        <begin position="313"/>
        <end position="335"/>
    </location>
</feature>
<feature type="signal peptide" evidence="3">
    <location>
        <begin position="1"/>
        <end position="21"/>
    </location>
</feature>
<evidence type="ECO:0000256" key="3">
    <source>
        <dbReference type="SAM" id="SignalP"/>
    </source>
</evidence>
<proteinExistence type="predicted"/>
<keyword evidence="2" id="KW-1133">Transmembrane helix</keyword>
<sequence>MTIALVAAVGAALLHVLPTVATSESDRGAEQLLSSTDTLARSVRVVSPLDPDALSKAPAIRERLERLFPSGAVDVASSGRASTLGGTSAGSPGVVLETRPDLAGITVVDGSWTTSEARNASGGAVPEVAVNVDAARTLGVAVGDDLVATAPGRRLTFRVAATWRASDPAAPRWSGDTLAGSGTDSGASGPVLIGPGDLAALPVSTTWTWTITATPGALAHRAAVTAALGSVGQVVHAGGVPKTQQVTTDGGLASTLDELSSAAAAARLLISIALALVAALVLLFTAQLGSLLVLSRATETALLRARGAQATQFLALSVVETLVVVLPSALIATVLSDIVLRLVRPGDPAGTATSLLTAAVVTVGTVVVLAGATWRSIRPAARTGSRRSVVTTAVLAAAAVLAAGLSLWRLASVGEPLVSTGGPDTVDPLAALSPLLAVVAGSLLGALLLAPLASSAARLGARRRGLQPALAAREVSRRHGVFAGPVFAVAVVVAATGFVSALTPTWLRVDDLAGRVEVGPSARLVSDGDSAVFVDGFPLTSTAAGSARGVRAATTVLSDTAQSGQSTISVIGVASDRVVPVLGNESDSAVLARTLAPARLPGLALPAGSRSIRFQERVGSSASPGEVTTLLWVSDDQGAVAQLSTTAPSGATSLATGNTSILSATLPDTNGPWRILAAVSRLSIDQADASGIGQTDSAQVSLSQLTATSRADADRSVPLDERYSAPESTAGVVHAIGVRSPEVVPATVTPQFAASLGVGIGDRVDLTLASTDQAVPARIAGIVEHVPGSGSDLAVAVDLRMLVASAVEAGEGVPNPNEVWVDAADSPVLAADLARSSAVSSSITTRSSASLVPVVRPAISAFWVAVLAAAVLAVLAVGAAGVSLLLARARESGALRSLGVGEPRRPGAAPANWVAWSCWESSRVSSSAS</sequence>
<feature type="compositionally biased region" description="Polar residues" evidence="1">
    <location>
        <begin position="79"/>
        <end position="90"/>
    </location>
</feature>
<name>A0ABM8GS82_9MICO</name>
<evidence type="ECO:0008006" key="6">
    <source>
        <dbReference type="Google" id="ProtNLM"/>
    </source>
</evidence>
<keyword evidence="2" id="KW-0812">Transmembrane</keyword>
<feature type="transmembrane region" description="Helical" evidence="2">
    <location>
        <begin position="861"/>
        <end position="887"/>
    </location>
</feature>
<keyword evidence="2" id="KW-0472">Membrane</keyword>
<protein>
    <recommendedName>
        <fullName evidence="6">FtsX-like permease family protein</fullName>
    </recommendedName>
</protein>
<evidence type="ECO:0000256" key="1">
    <source>
        <dbReference type="SAM" id="MobiDB-lite"/>
    </source>
</evidence>